<dbReference type="Pfam" id="PF00326">
    <property type="entry name" value="Peptidase_S9"/>
    <property type="match status" value="1"/>
</dbReference>
<dbReference type="SUPFAM" id="SSF53474">
    <property type="entry name" value="alpha/beta-Hydrolases"/>
    <property type="match status" value="1"/>
</dbReference>
<feature type="domain" description="Peptidase S9 prolyl oligopeptidase catalytic" evidence="2">
    <location>
        <begin position="319"/>
        <end position="368"/>
    </location>
</feature>
<proteinExistence type="predicted"/>
<protein>
    <submittedName>
        <fullName evidence="4">Alpha/Beta hydrolase protein</fullName>
    </submittedName>
</protein>
<dbReference type="Gene3D" id="3.40.50.1820">
    <property type="entry name" value="alpha/beta hydrolase"/>
    <property type="match status" value="1"/>
</dbReference>
<evidence type="ECO:0000259" key="2">
    <source>
        <dbReference type="Pfam" id="PF00326"/>
    </source>
</evidence>
<dbReference type="InterPro" id="IPR001375">
    <property type="entry name" value="Peptidase_S9_cat"/>
</dbReference>
<dbReference type="GO" id="GO:0008236">
    <property type="term" value="F:serine-type peptidase activity"/>
    <property type="evidence" value="ECO:0007669"/>
    <property type="project" value="InterPro"/>
</dbReference>
<dbReference type="Proteomes" id="UP000308652">
    <property type="component" value="Unassembled WGS sequence"/>
</dbReference>
<dbReference type="AlphaFoldDB" id="A0A5C3LPP7"/>
<dbReference type="PANTHER" id="PTHR48081">
    <property type="entry name" value="AB HYDROLASE SUPERFAMILY PROTEIN C4A8.06C"/>
    <property type="match status" value="1"/>
</dbReference>
<dbReference type="InterPro" id="IPR029058">
    <property type="entry name" value="AB_hydrolase_fold"/>
</dbReference>
<name>A0A5C3LPP7_9AGAR</name>
<keyword evidence="5" id="KW-1185">Reference proteome</keyword>
<dbReference type="OrthoDB" id="19653at2759"/>
<gene>
    <name evidence="4" type="ORF">BDQ12DRAFT_336065</name>
</gene>
<evidence type="ECO:0000256" key="1">
    <source>
        <dbReference type="ARBA" id="ARBA00022801"/>
    </source>
</evidence>
<dbReference type="InterPro" id="IPR050300">
    <property type="entry name" value="GDXG_lipolytic_enzyme"/>
</dbReference>
<dbReference type="STRING" id="68775.A0A5C3LPP7"/>
<accession>A0A5C3LPP7</accession>
<keyword evidence="1 4" id="KW-0378">Hydrolase</keyword>
<evidence type="ECO:0000313" key="4">
    <source>
        <dbReference type="EMBL" id="TFK34732.1"/>
    </source>
</evidence>
<dbReference type="PANTHER" id="PTHR48081:SF3">
    <property type="entry name" value="ALPHA_BETA HYDROLASE FOLD-3 DOMAIN-CONTAINING PROTEIN"/>
    <property type="match status" value="1"/>
</dbReference>
<evidence type="ECO:0000259" key="3">
    <source>
        <dbReference type="Pfam" id="PF07859"/>
    </source>
</evidence>
<dbReference type="Pfam" id="PF07859">
    <property type="entry name" value="Abhydrolase_3"/>
    <property type="match status" value="1"/>
</dbReference>
<dbReference type="GO" id="GO:0006508">
    <property type="term" value="P:proteolysis"/>
    <property type="evidence" value="ECO:0007669"/>
    <property type="project" value="InterPro"/>
</dbReference>
<sequence>MEHAGYKFKTLEYKSLQDGQWISLDLYPPTVSRRQQIEQVDGNVHIASIPAVIYFHGGGLTVGNRKSWFPTWLQSRVSSMGFAFISADYRLIPPSTAHSIVEDIQDLFTFLPTLNSPFLTEKGLESHTHSFNIDMDAIAVSGSSAGGLCAYLAAMHCTSPKPKAVLSMYGMGGEFMTAHYLKPKTEVFFRGRELLDSCDFAEFVYPFSSPSGSSQEISDSPLAYHPLTYHIPGYPANPRMLLARLYLQRGDFLDYYTGEYEPSLSSRLRSIWELEIHDVVKQNLSHVSGSELDSSGARMKLIIPEQYLPLFPQFGVTSAWPATILIHGSADTAVPIHESRNMARLLEEAGVPVKLLVFDGKEHSFDYEPDAMIAHGKEFDEAVELLKRLLRPSLAGVRDSE</sequence>
<feature type="domain" description="Alpha/beta hydrolase fold-3" evidence="3">
    <location>
        <begin position="52"/>
        <end position="172"/>
    </location>
</feature>
<dbReference type="EMBL" id="ML213628">
    <property type="protein sequence ID" value="TFK34732.1"/>
    <property type="molecule type" value="Genomic_DNA"/>
</dbReference>
<dbReference type="InterPro" id="IPR013094">
    <property type="entry name" value="AB_hydrolase_3"/>
</dbReference>
<evidence type="ECO:0000313" key="5">
    <source>
        <dbReference type="Proteomes" id="UP000308652"/>
    </source>
</evidence>
<organism evidence="4 5">
    <name type="scientific">Crucibulum laeve</name>
    <dbReference type="NCBI Taxonomy" id="68775"/>
    <lineage>
        <taxon>Eukaryota</taxon>
        <taxon>Fungi</taxon>
        <taxon>Dikarya</taxon>
        <taxon>Basidiomycota</taxon>
        <taxon>Agaricomycotina</taxon>
        <taxon>Agaricomycetes</taxon>
        <taxon>Agaricomycetidae</taxon>
        <taxon>Agaricales</taxon>
        <taxon>Agaricineae</taxon>
        <taxon>Nidulariaceae</taxon>
        <taxon>Crucibulum</taxon>
    </lineage>
</organism>
<reference evidence="4 5" key="1">
    <citation type="journal article" date="2019" name="Nat. Ecol. Evol.">
        <title>Megaphylogeny resolves global patterns of mushroom evolution.</title>
        <authorList>
            <person name="Varga T."/>
            <person name="Krizsan K."/>
            <person name="Foldi C."/>
            <person name="Dima B."/>
            <person name="Sanchez-Garcia M."/>
            <person name="Sanchez-Ramirez S."/>
            <person name="Szollosi G.J."/>
            <person name="Szarkandi J.G."/>
            <person name="Papp V."/>
            <person name="Albert L."/>
            <person name="Andreopoulos W."/>
            <person name="Angelini C."/>
            <person name="Antonin V."/>
            <person name="Barry K.W."/>
            <person name="Bougher N.L."/>
            <person name="Buchanan P."/>
            <person name="Buyck B."/>
            <person name="Bense V."/>
            <person name="Catcheside P."/>
            <person name="Chovatia M."/>
            <person name="Cooper J."/>
            <person name="Damon W."/>
            <person name="Desjardin D."/>
            <person name="Finy P."/>
            <person name="Geml J."/>
            <person name="Haridas S."/>
            <person name="Hughes K."/>
            <person name="Justo A."/>
            <person name="Karasinski D."/>
            <person name="Kautmanova I."/>
            <person name="Kiss B."/>
            <person name="Kocsube S."/>
            <person name="Kotiranta H."/>
            <person name="LaButti K.M."/>
            <person name="Lechner B.E."/>
            <person name="Liimatainen K."/>
            <person name="Lipzen A."/>
            <person name="Lukacs Z."/>
            <person name="Mihaltcheva S."/>
            <person name="Morgado L.N."/>
            <person name="Niskanen T."/>
            <person name="Noordeloos M.E."/>
            <person name="Ohm R.A."/>
            <person name="Ortiz-Santana B."/>
            <person name="Ovrebo C."/>
            <person name="Racz N."/>
            <person name="Riley R."/>
            <person name="Savchenko A."/>
            <person name="Shiryaev A."/>
            <person name="Soop K."/>
            <person name="Spirin V."/>
            <person name="Szebenyi C."/>
            <person name="Tomsovsky M."/>
            <person name="Tulloss R.E."/>
            <person name="Uehling J."/>
            <person name="Grigoriev I.V."/>
            <person name="Vagvolgyi C."/>
            <person name="Papp T."/>
            <person name="Martin F.M."/>
            <person name="Miettinen O."/>
            <person name="Hibbett D.S."/>
            <person name="Nagy L.G."/>
        </authorList>
    </citation>
    <scope>NUCLEOTIDE SEQUENCE [LARGE SCALE GENOMIC DNA]</scope>
    <source>
        <strain evidence="4 5">CBS 166.37</strain>
    </source>
</reference>